<accession>A0AB34FFD6</accession>
<dbReference type="AlphaFoldDB" id="A0AB34FFD6"/>
<comment type="caution">
    <text evidence="1">The sequence shown here is derived from an EMBL/GenBank/DDBJ whole genome shotgun (WGS) entry which is preliminary data.</text>
</comment>
<dbReference type="EMBL" id="JAQHRD010000010">
    <property type="protein sequence ID" value="KAJ6437744.1"/>
    <property type="molecule type" value="Genomic_DNA"/>
</dbReference>
<sequence>MDWQPRTASNVSVKGVNVTHNRWYKSETAVLSSIIGTSGFYTNSQVVDPLRTISSGISDVHCEGQCPAVLRTSPLRSYGF</sequence>
<reference evidence="1" key="1">
    <citation type="submission" date="2023-01" db="EMBL/GenBank/DDBJ databases">
        <title>The growth and conidiation of Purpureocillium lavendulum are regulated by nitrogen source and histone H3K14 acetylation.</title>
        <authorList>
            <person name="Tang P."/>
            <person name="Han J."/>
            <person name="Zhang C."/>
            <person name="Tang P."/>
            <person name="Qi F."/>
            <person name="Zhang K."/>
            <person name="Liang L."/>
        </authorList>
    </citation>
    <scope>NUCLEOTIDE SEQUENCE</scope>
    <source>
        <strain evidence="1">YMF1.00683</strain>
    </source>
</reference>
<gene>
    <name evidence="1" type="ORF">O9K51_09572</name>
</gene>
<evidence type="ECO:0000313" key="1">
    <source>
        <dbReference type="EMBL" id="KAJ6437744.1"/>
    </source>
</evidence>
<evidence type="ECO:0000313" key="2">
    <source>
        <dbReference type="Proteomes" id="UP001163105"/>
    </source>
</evidence>
<organism evidence="1 2">
    <name type="scientific">Purpureocillium lavendulum</name>
    <dbReference type="NCBI Taxonomy" id="1247861"/>
    <lineage>
        <taxon>Eukaryota</taxon>
        <taxon>Fungi</taxon>
        <taxon>Dikarya</taxon>
        <taxon>Ascomycota</taxon>
        <taxon>Pezizomycotina</taxon>
        <taxon>Sordariomycetes</taxon>
        <taxon>Hypocreomycetidae</taxon>
        <taxon>Hypocreales</taxon>
        <taxon>Ophiocordycipitaceae</taxon>
        <taxon>Purpureocillium</taxon>
    </lineage>
</organism>
<dbReference type="Proteomes" id="UP001163105">
    <property type="component" value="Unassembled WGS sequence"/>
</dbReference>
<name>A0AB34FFD6_9HYPO</name>
<dbReference type="Gene3D" id="2.160.20.10">
    <property type="entry name" value="Single-stranded right-handed beta-helix, Pectin lyase-like"/>
    <property type="match status" value="1"/>
</dbReference>
<dbReference type="InterPro" id="IPR012334">
    <property type="entry name" value="Pectin_lyas_fold"/>
</dbReference>
<proteinExistence type="predicted"/>
<keyword evidence="2" id="KW-1185">Reference proteome</keyword>
<protein>
    <submittedName>
        <fullName evidence="1">High-osmolarity-induced transcription protein 1</fullName>
    </submittedName>
</protein>